<dbReference type="OrthoDB" id="2185379at2"/>
<evidence type="ECO:0000313" key="1">
    <source>
        <dbReference type="EMBL" id="MEI5995050.1"/>
    </source>
</evidence>
<reference evidence="2" key="1">
    <citation type="submission" date="2017-05" db="EMBL/GenBank/DDBJ databases">
        <title>The Genome Sequence of Enterococcus sp. 4G2_DIV0659.</title>
        <authorList>
            <consortium name="The Broad Institute Genomics Platform"/>
            <consortium name="The Broad Institute Genomic Center for Infectious Diseases"/>
            <person name="Earl A."/>
            <person name="Manson A."/>
            <person name="Schwartman J."/>
            <person name="Gilmore M."/>
            <person name="Abouelleil A."/>
            <person name="Cao P."/>
            <person name="Chapman S."/>
            <person name="Cusick C."/>
            <person name="Shea T."/>
            <person name="Young S."/>
            <person name="Neafsey D."/>
            <person name="Nusbaum C."/>
            <person name="Birren B."/>
        </authorList>
    </citation>
    <scope>NUCLEOTIDE SEQUENCE [LARGE SCALE GENOMIC DNA]</scope>
    <source>
        <strain evidence="2">4G2_DIV0659</strain>
    </source>
</reference>
<dbReference type="Proteomes" id="UP000195139">
    <property type="component" value="Unassembled WGS sequence"/>
</dbReference>
<sequence length="156" mass="18077">MGKKRLLLKRNKNNYSGFTLFECLLALLLLSTICLLFSSSLKAVATVTSQLKDQRVKEWQIFLIQLENELKDCYYETTQTNKMILKNKRNKASIWIEYKLGKIVKVENGGFQPLLTEVKQANFTEENKAVRINVTFDSGVEVTAKWIITQEHQNEK</sequence>
<protein>
    <recommendedName>
        <fullName evidence="4">Prepilin-type N-terminal cleavage/methylation domain-containing protein</fullName>
    </recommendedName>
</protein>
<evidence type="ECO:0000313" key="3">
    <source>
        <dbReference type="Proteomes" id="UP000195139"/>
    </source>
</evidence>
<organism evidence="2">
    <name type="scientific">Candidatus Enterococcus mansonii</name>
    <dbReference type="NCBI Taxonomy" id="1834181"/>
    <lineage>
        <taxon>Bacteria</taxon>
        <taxon>Bacillati</taxon>
        <taxon>Bacillota</taxon>
        <taxon>Bacilli</taxon>
        <taxon>Lactobacillales</taxon>
        <taxon>Enterococcaceae</taxon>
        <taxon>Enterococcus</taxon>
    </lineage>
</organism>
<dbReference type="EMBL" id="NGLE01000001">
    <property type="protein sequence ID" value="OTO09854.1"/>
    <property type="molecule type" value="Genomic_DNA"/>
</dbReference>
<dbReference type="NCBIfam" id="NF041002">
    <property type="entry name" value="pilin_ComGF"/>
    <property type="match status" value="1"/>
</dbReference>
<dbReference type="AlphaFoldDB" id="A0A242CHY5"/>
<evidence type="ECO:0008006" key="4">
    <source>
        <dbReference type="Google" id="ProtNLM"/>
    </source>
</evidence>
<dbReference type="STRING" id="1834181.A5880_000537"/>
<dbReference type="RefSeq" id="WP_086329471.1">
    <property type="nucleotide sequence ID" value="NZ_NGLE02000001.1"/>
</dbReference>
<reference evidence="1 3" key="2">
    <citation type="submission" date="2018-07" db="EMBL/GenBank/DDBJ databases">
        <title>The Genome Sequence of Enterococcus sp. DIV0659b.</title>
        <authorList>
            <consortium name="The Broad Institute Genomics Platform"/>
            <consortium name="The Broad Institute Genomic Center for Infectious Diseases"/>
            <person name="Earl A."/>
            <person name="Manson A."/>
            <person name="Schwartman J."/>
            <person name="Gilmore M."/>
            <person name="Abouelleil A."/>
            <person name="Cao P."/>
            <person name="Chapman S."/>
            <person name="Cusick C."/>
            <person name="Shea T."/>
            <person name="Young S."/>
            <person name="Neafsey D."/>
            <person name="Nusbaum C."/>
            <person name="Birren B."/>
        </authorList>
    </citation>
    <scope>NUCLEOTIDE SEQUENCE [LARGE SCALE GENOMIC DNA]</scope>
    <source>
        <strain evidence="1 3">4G2_DIV0659</strain>
    </source>
</reference>
<evidence type="ECO:0000313" key="2">
    <source>
        <dbReference type="EMBL" id="OTO09854.1"/>
    </source>
</evidence>
<name>A0A242CHY5_9ENTE</name>
<accession>A0A242CHY5</accession>
<dbReference type="EMBL" id="NGLE02000001">
    <property type="protein sequence ID" value="MEI5995050.1"/>
    <property type="molecule type" value="Genomic_DNA"/>
</dbReference>
<dbReference type="Pfam" id="PF15980">
    <property type="entry name" value="ComGF"/>
    <property type="match status" value="1"/>
</dbReference>
<gene>
    <name evidence="2" type="ORF">A5880_000537</name>
    <name evidence="1" type="ORF">A5880_002640</name>
</gene>
<keyword evidence="3" id="KW-1185">Reference proteome</keyword>
<dbReference type="InterPro" id="IPR016977">
    <property type="entry name" value="ComGF"/>
</dbReference>
<proteinExistence type="predicted"/>
<comment type="caution">
    <text evidence="2">The sequence shown here is derived from an EMBL/GenBank/DDBJ whole genome shotgun (WGS) entry which is preliminary data.</text>
</comment>